<evidence type="ECO:0000313" key="2">
    <source>
        <dbReference type="EMBL" id="NJC21200.1"/>
    </source>
</evidence>
<keyword evidence="1" id="KW-0812">Transmembrane</keyword>
<keyword evidence="3" id="KW-1185">Reference proteome</keyword>
<comment type="caution">
    <text evidence="2">The sequence shown here is derived from an EMBL/GenBank/DDBJ whole genome shotgun (WGS) entry which is preliminary data.</text>
</comment>
<accession>A0A846RHM4</accession>
<evidence type="ECO:0000256" key="1">
    <source>
        <dbReference type="SAM" id="Phobius"/>
    </source>
</evidence>
<dbReference type="AlphaFoldDB" id="A0A846RHM4"/>
<keyword evidence="1" id="KW-0472">Membrane</keyword>
<organism evidence="2 3">
    <name type="scientific">Arthrobacter pigmenti</name>
    <dbReference type="NCBI Taxonomy" id="271432"/>
    <lineage>
        <taxon>Bacteria</taxon>
        <taxon>Bacillati</taxon>
        <taxon>Actinomycetota</taxon>
        <taxon>Actinomycetes</taxon>
        <taxon>Micrococcales</taxon>
        <taxon>Micrococcaceae</taxon>
        <taxon>Arthrobacter</taxon>
    </lineage>
</organism>
<name>A0A846RHM4_9MICC</name>
<keyword evidence="1" id="KW-1133">Transmembrane helix</keyword>
<proteinExistence type="predicted"/>
<gene>
    <name evidence="2" type="ORF">BJ994_000276</name>
</gene>
<reference evidence="2 3" key="1">
    <citation type="submission" date="2020-03" db="EMBL/GenBank/DDBJ databases">
        <title>Sequencing the genomes of 1000 actinobacteria strains.</title>
        <authorList>
            <person name="Klenk H.-P."/>
        </authorList>
    </citation>
    <scope>NUCLEOTIDE SEQUENCE [LARGE SCALE GENOMIC DNA]</scope>
    <source>
        <strain evidence="2 3">DSM 16403</strain>
    </source>
</reference>
<sequence>MNIERILSEADPARNVPEDELTASRRRAFAQATTDGAVHSLNDGAVITDSRKKPGVSAASPSPLFARLAAAAIAVIAIVALGVTATLFPRPGVDVAENTLAVEKLFQEAAAVVAGTPLSAQSQGGANSETLRFQLEVDVQQVLKGGIPTQSVLFDVTGHPAVNADTIGEANSGSLYKRAQLFFLDGTNKLVESPLAMLTVTNKRTGAVVDSSGDPVALPEQLRNQLTLLPVTEVPLETSGMGAGQAVDGEVLGRVPGAAQEDPVLGVIQGEVGEEGACFWYEFEGQRWYLVWPEGFTAHVADLPRTFMGNGPTPMVLNEAGYPYVVSGFPTPFIEGRTRPGEESTCNGLSMPVAEIAVESNSTLLRF</sequence>
<evidence type="ECO:0000313" key="3">
    <source>
        <dbReference type="Proteomes" id="UP000547458"/>
    </source>
</evidence>
<dbReference type="RefSeq" id="WP_167990656.1">
    <property type="nucleotide sequence ID" value="NZ_JAATJL010000001.1"/>
</dbReference>
<feature type="transmembrane region" description="Helical" evidence="1">
    <location>
        <begin position="64"/>
        <end position="88"/>
    </location>
</feature>
<dbReference type="Proteomes" id="UP000547458">
    <property type="component" value="Unassembled WGS sequence"/>
</dbReference>
<dbReference type="EMBL" id="JAATJL010000001">
    <property type="protein sequence ID" value="NJC21200.1"/>
    <property type="molecule type" value="Genomic_DNA"/>
</dbReference>
<protein>
    <submittedName>
        <fullName evidence="2">Uncharacterized protein</fullName>
    </submittedName>
</protein>